<dbReference type="EMBL" id="JARJCM010000005">
    <property type="protein sequence ID" value="KAJ7045172.1"/>
    <property type="molecule type" value="Genomic_DNA"/>
</dbReference>
<protein>
    <submittedName>
        <fullName evidence="1">Uncharacterized protein</fullName>
    </submittedName>
</protein>
<dbReference type="AlphaFoldDB" id="A0AAD6XCR4"/>
<comment type="caution">
    <text evidence="1">The sequence shown here is derived from an EMBL/GenBank/DDBJ whole genome shotgun (WGS) entry which is preliminary data.</text>
</comment>
<evidence type="ECO:0000313" key="2">
    <source>
        <dbReference type="Proteomes" id="UP001218188"/>
    </source>
</evidence>
<evidence type="ECO:0000313" key="1">
    <source>
        <dbReference type="EMBL" id="KAJ7045172.1"/>
    </source>
</evidence>
<accession>A0AAD6XCR4</accession>
<name>A0AAD6XCR4_9AGAR</name>
<gene>
    <name evidence="1" type="ORF">C8F04DRAFT_1388735</name>
</gene>
<proteinExistence type="predicted"/>
<organism evidence="1 2">
    <name type="scientific">Mycena alexandri</name>
    <dbReference type="NCBI Taxonomy" id="1745969"/>
    <lineage>
        <taxon>Eukaryota</taxon>
        <taxon>Fungi</taxon>
        <taxon>Dikarya</taxon>
        <taxon>Basidiomycota</taxon>
        <taxon>Agaricomycotina</taxon>
        <taxon>Agaricomycetes</taxon>
        <taxon>Agaricomycetidae</taxon>
        <taxon>Agaricales</taxon>
        <taxon>Marasmiineae</taxon>
        <taxon>Mycenaceae</taxon>
        <taxon>Mycena</taxon>
    </lineage>
</organism>
<dbReference type="Proteomes" id="UP001218188">
    <property type="component" value="Unassembled WGS sequence"/>
</dbReference>
<reference evidence="1" key="1">
    <citation type="submission" date="2023-03" db="EMBL/GenBank/DDBJ databases">
        <title>Massive genome expansion in bonnet fungi (Mycena s.s.) driven by repeated elements and novel gene families across ecological guilds.</title>
        <authorList>
            <consortium name="Lawrence Berkeley National Laboratory"/>
            <person name="Harder C.B."/>
            <person name="Miyauchi S."/>
            <person name="Viragh M."/>
            <person name="Kuo A."/>
            <person name="Thoen E."/>
            <person name="Andreopoulos B."/>
            <person name="Lu D."/>
            <person name="Skrede I."/>
            <person name="Drula E."/>
            <person name="Henrissat B."/>
            <person name="Morin E."/>
            <person name="Kohler A."/>
            <person name="Barry K."/>
            <person name="LaButti K."/>
            <person name="Morin E."/>
            <person name="Salamov A."/>
            <person name="Lipzen A."/>
            <person name="Mereny Z."/>
            <person name="Hegedus B."/>
            <person name="Baldrian P."/>
            <person name="Stursova M."/>
            <person name="Weitz H."/>
            <person name="Taylor A."/>
            <person name="Grigoriev I.V."/>
            <person name="Nagy L.G."/>
            <person name="Martin F."/>
            <person name="Kauserud H."/>
        </authorList>
    </citation>
    <scope>NUCLEOTIDE SEQUENCE</scope>
    <source>
        <strain evidence="1">CBHHK200</strain>
    </source>
</reference>
<keyword evidence="2" id="KW-1185">Reference proteome</keyword>
<sequence>MSMTFRKDRVRVVAIHTIPGTSSDNFQQQVGGTLENFLKLPVVQKNALKLELSLANGGFDQTAQALGLQKSQLNSMVMIEAESIDNLNEIVRDSAFQKIFQGVTQVDNVFNINTSVVFSADVMTCIDK</sequence>